<name>A0A174B7H3_9CLOT</name>
<dbReference type="EMBL" id="CYZV01000010">
    <property type="protein sequence ID" value="CUN96902.1"/>
    <property type="molecule type" value="Genomic_DNA"/>
</dbReference>
<sequence>MVYEVFLEKVIGRVTTYMLHKQKRQEKMFEKFMIETKKDIDFRGTLKEYDSIREKLNRALL</sequence>
<proteinExistence type="predicted"/>
<accession>A0A174B7H3</accession>
<dbReference type="Proteomes" id="UP000095558">
    <property type="component" value="Unassembled WGS sequence"/>
</dbReference>
<dbReference type="AlphaFoldDB" id="A0A174B7H3"/>
<evidence type="ECO:0000313" key="1">
    <source>
        <dbReference type="EMBL" id="CUN96902.1"/>
    </source>
</evidence>
<evidence type="ECO:0000313" key="2">
    <source>
        <dbReference type="Proteomes" id="UP000095558"/>
    </source>
</evidence>
<reference evidence="1 2" key="1">
    <citation type="submission" date="2015-09" db="EMBL/GenBank/DDBJ databases">
        <authorList>
            <consortium name="Pathogen Informatics"/>
        </authorList>
    </citation>
    <scope>NUCLEOTIDE SEQUENCE [LARGE SCALE GENOMIC DNA]</scope>
    <source>
        <strain evidence="1 2">2789STDY5834855</strain>
    </source>
</reference>
<organism evidence="1 2">
    <name type="scientific">Clostridium disporicum</name>
    <dbReference type="NCBI Taxonomy" id="84024"/>
    <lineage>
        <taxon>Bacteria</taxon>
        <taxon>Bacillati</taxon>
        <taxon>Bacillota</taxon>
        <taxon>Clostridia</taxon>
        <taxon>Eubacteriales</taxon>
        <taxon>Clostridiaceae</taxon>
        <taxon>Clostridium</taxon>
    </lineage>
</organism>
<gene>
    <name evidence="1" type="ORF">ERS852470_01125</name>
</gene>
<protein>
    <submittedName>
        <fullName evidence="1">Uncharacterized protein</fullName>
    </submittedName>
</protein>